<dbReference type="PANTHER" id="PTHR47495:SF2">
    <property type="entry name" value="ALDEHYDE DEHYDROGENASE"/>
    <property type="match status" value="1"/>
</dbReference>
<dbReference type="Pfam" id="PF20256">
    <property type="entry name" value="MoCoBD_2"/>
    <property type="match status" value="2"/>
</dbReference>
<keyword evidence="3" id="KW-1185">Reference proteome</keyword>
<dbReference type="Pfam" id="PF02738">
    <property type="entry name" value="MoCoBD_1"/>
    <property type="match status" value="1"/>
</dbReference>
<dbReference type="InterPro" id="IPR036856">
    <property type="entry name" value="Ald_Oxase/Xan_DH_a/b_sf"/>
</dbReference>
<dbReference type="InterPro" id="IPR000674">
    <property type="entry name" value="Ald_Oxase/Xan_DH_a/b"/>
</dbReference>
<dbReference type="InterPro" id="IPR046867">
    <property type="entry name" value="AldOxase/xan_DH_MoCoBD2"/>
</dbReference>
<dbReference type="Gene3D" id="3.90.1170.50">
    <property type="entry name" value="Aldehyde oxidase/xanthine dehydrogenase, a/b hammerhead"/>
    <property type="match status" value="1"/>
</dbReference>
<evidence type="ECO:0000259" key="1">
    <source>
        <dbReference type="SMART" id="SM01008"/>
    </source>
</evidence>
<dbReference type="PANTHER" id="PTHR47495">
    <property type="entry name" value="ALDEHYDE DEHYDROGENASE"/>
    <property type="match status" value="1"/>
</dbReference>
<dbReference type="InterPro" id="IPR008274">
    <property type="entry name" value="AldOxase/xan_DH_MoCoBD1"/>
</dbReference>
<dbReference type="Proteomes" id="UP000753724">
    <property type="component" value="Unassembled WGS sequence"/>
</dbReference>
<accession>A0ABW9XDL7</accession>
<comment type="caution">
    <text evidence="2">The sequence shown here is derived from an EMBL/GenBank/DDBJ whole genome shotgun (WGS) entry which is preliminary data.</text>
</comment>
<dbReference type="SMART" id="SM01008">
    <property type="entry name" value="Ald_Xan_dh_C"/>
    <property type="match status" value="1"/>
</dbReference>
<feature type="domain" description="Aldehyde oxidase/xanthine dehydrogenase a/b hammerhead" evidence="1">
    <location>
        <begin position="241"/>
        <end position="320"/>
    </location>
</feature>
<dbReference type="Gene3D" id="3.30.365.10">
    <property type="entry name" value="Aldehyde oxidase/xanthine dehydrogenase, molybdopterin binding domain"/>
    <property type="match status" value="3"/>
</dbReference>
<name>A0ABW9XDL7_9SPHN</name>
<dbReference type="SUPFAM" id="SSF54665">
    <property type="entry name" value="CO dehydrogenase molybdoprotein N-domain-like"/>
    <property type="match status" value="1"/>
</dbReference>
<dbReference type="RefSeq" id="WP_161717870.1">
    <property type="nucleotide sequence ID" value="NZ_JAAAPO010000003.1"/>
</dbReference>
<dbReference type="EMBL" id="JAAAPO010000003">
    <property type="protein sequence ID" value="NBC36592.1"/>
    <property type="molecule type" value="Genomic_DNA"/>
</dbReference>
<sequence length="760" mass="79418">MVLSRRQVMVVAAAGGGLLVAMPLLPTSYPDPTPIAPDERAFGVWIRIDRAGMVSVAVPQLEMGQGVSTILPQVVAMELGADWRQIAVAAAPISEVWANAALAAHWAALWMPEGATLAAAPDGLLARRWAERNRFMATADGMSLAAYEQPARAAAAVARMQLAGAAAARWGIAPEQCDVAHGRVSHQGRSFGFGELVDDAARLAPVSPPPLRPNPPQEHPLGMPPGAPLAYPRLDLPAKVDGTYPFAADIRLPGMAYAALAQAPRGIEATLSAHDDAAARRIPGVIDVVTGDDWIAAVASNSHAAQQAVQAAAARFVVVHPADSARIDAALDQGVKTGDADDVLTIGDAAGVIGAKPQLSSRYDVGAGVHAPLETASVTIRLSGSPWGGRKAELWMATQTPERARIAVAREINADVRDVVLYPLGAGGSFDARLESDHAAQAARIAAQVQRPVQLVWTRWQEQLAARPRAPAAIVAAARTDPAGRVAALALRVAAPATNREFARRFMDQVSPTDGIAVQGEREWMALEDALPPYDIGHLAISHVPVGIGLSTGRMRGQMAVATSFAVESLIDELAVASAREPLAYRMAMLGHDARLAQCLQRVSALAQWNGGRDGSGAGLACWRMGSVASGGCIAAIATARRDEQGLRVDRIAAVADIGRIVNVDIARQQIEGGLIFGIAMAAGASNRWAGGLPVARRLSQLGLPLLANCPEVEVELIASNADPFDPGELGAVVAAPAIANALFSATGVRMRRLPLAVEE</sequence>
<evidence type="ECO:0000313" key="2">
    <source>
        <dbReference type="EMBL" id="NBC36592.1"/>
    </source>
</evidence>
<dbReference type="SUPFAM" id="SSF56003">
    <property type="entry name" value="Molybdenum cofactor-binding domain"/>
    <property type="match status" value="2"/>
</dbReference>
<evidence type="ECO:0000313" key="3">
    <source>
        <dbReference type="Proteomes" id="UP000753724"/>
    </source>
</evidence>
<protein>
    <submittedName>
        <fullName evidence="2">Molybdopterin-dependent oxidoreductase</fullName>
    </submittedName>
</protein>
<organism evidence="2 3">
    <name type="scientific">Novosphingobium ovatum</name>
    <dbReference type="NCBI Taxonomy" id="1908523"/>
    <lineage>
        <taxon>Bacteria</taxon>
        <taxon>Pseudomonadati</taxon>
        <taxon>Pseudomonadota</taxon>
        <taxon>Alphaproteobacteria</taxon>
        <taxon>Sphingomonadales</taxon>
        <taxon>Sphingomonadaceae</taxon>
        <taxon>Novosphingobium</taxon>
    </lineage>
</organism>
<proteinExistence type="predicted"/>
<reference evidence="3" key="1">
    <citation type="submission" date="2020-01" db="EMBL/GenBank/DDBJ databases">
        <title>Sphingomonas sp. strain CSW-10.</title>
        <authorList>
            <person name="Chen W.-M."/>
        </authorList>
    </citation>
    <scope>NUCLEOTIDE SEQUENCE [LARGE SCALE GENOMIC DNA]</scope>
    <source>
        <strain evidence="3">FSY-8</strain>
    </source>
</reference>
<dbReference type="InterPro" id="IPR037165">
    <property type="entry name" value="AldOxase/xan_DH_Mopterin-bd_sf"/>
</dbReference>
<dbReference type="InterPro" id="IPR052516">
    <property type="entry name" value="N-heterocyclic_Hydroxylase"/>
</dbReference>
<gene>
    <name evidence="2" type="ORF">GTZ99_08480</name>
</gene>